<dbReference type="EMBL" id="CAADEZ010000165">
    <property type="protein sequence ID" value="VFJ56261.1"/>
    <property type="molecule type" value="Genomic_DNA"/>
</dbReference>
<sequence>MPDASFIDTNIWIYAHLREPGDTRHSRALALVEQLQEYVISPQVVLEYYNVMLRNQRDDRWIQQNLSRILEYVRLQPIGRDVVQRTWTIRQRFGFSIWDSQILAAALMAGCTRLYSEDLQHGQRIDSLTIINPFEE</sequence>
<feature type="binding site" evidence="5">
    <location>
        <position position="8"/>
    </location>
    <ligand>
        <name>Mg(2+)</name>
        <dbReference type="ChEBI" id="CHEBI:18420"/>
    </ligand>
</feature>
<protein>
    <recommendedName>
        <fullName evidence="5">Ribonuclease VapC</fullName>
        <shortName evidence="5">RNase VapC</shortName>
        <ecNumber evidence="5">3.1.-.-</ecNumber>
    </recommendedName>
    <alternativeName>
        <fullName evidence="5">Toxin VapC</fullName>
    </alternativeName>
</protein>
<reference evidence="9" key="1">
    <citation type="submission" date="2019-02" db="EMBL/GenBank/DDBJ databases">
        <authorList>
            <person name="Gruber-Vodicka R. H."/>
            <person name="Seah K. B. B."/>
        </authorList>
    </citation>
    <scope>NUCLEOTIDE SEQUENCE</scope>
    <source>
        <strain evidence="8">BECK_BZ163</strain>
        <strain evidence="9">BECK_BZ164</strain>
        <strain evidence="7">BECK_BZ165</strain>
    </source>
</reference>
<dbReference type="InterPro" id="IPR022907">
    <property type="entry name" value="VapC_family"/>
</dbReference>
<evidence type="ECO:0000313" key="8">
    <source>
        <dbReference type="EMBL" id="VFJ56261.1"/>
    </source>
</evidence>
<keyword evidence="2 5" id="KW-0540">Nuclease</keyword>
<name>A0A450W132_9GAMM</name>
<dbReference type="EMBL" id="CAADFL010000153">
    <property type="protein sequence ID" value="VFK10750.1"/>
    <property type="molecule type" value="Genomic_DNA"/>
</dbReference>
<dbReference type="GO" id="GO:0000287">
    <property type="term" value="F:magnesium ion binding"/>
    <property type="evidence" value="ECO:0007669"/>
    <property type="project" value="UniProtKB-UniRule"/>
</dbReference>
<evidence type="ECO:0000256" key="5">
    <source>
        <dbReference type="HAMAP-Rule" id="MF_00265"/>
    </source>
</evidence>
<evidence type="ECO:0000256" key="1">
    <source>
        <dbReference type="ARBA" id="ARBA00022649"/>
    </source>
</evidence>
<dbReference type="Gene3D" id="3.40.50.1010">
    <property type="entry name" value="5'-nuclease"/>
    <property type="match status" value="1"/>
</dbReference>
<feature type="domain" description="PIN" evidence="6">
    <location>
        <begin position="6"/>
        <end position="118"/>
    </location>
</feature>
<keyword evidence="1 5" id="KW-1277">Toxin-antitoxin system</keyword>
<keyword evidence="5" id="KW-0460">Magnesium</keyword>
<accession>A0A450W132</accession>
<dbReference type="EMBL" id="CAADFA010000165">
    <property type="protein sequence ID" value="VFJ55869.1"/>
    <property type="molecule type" value="Genomic_DNA"/>
</dbReference>
<gene>
    <name evidence="5" type="primary">vapC</name>
    <name evidence="8" type="ORF">BECKFM1743A_GA0114220_101652</name>
    <name evidence="9" type="ORF">BECKFM1743B_GA0114221_101532</name>
    <name evidence="7" type="ORF">BECKFM1743C_GA0114222_101656</name>
</gene>
<feature type="binding site" evidence="5">
    <location>
        <position position="99"/>
    </location>
    <ligand>
        <name>Mg(2+)</name>
        <dbReference type="ChEBI" id="CHEBI:18420"/>
    </ligand>
</feature>
<dbReference type="Pfam" id="PF01850">
    <property type="entry name" value="PIN"/>
    <property type="match status" value="1"/>
</dbReference>
<evidence type="ECO:0000256" key="2">
    <source>
        <dbReference type="ARBA" id="ARBA00022722"/>
    </source>
</evidence>
<dbReference type="GO" id="GO:0004540">
    <property type="term" value="F:RNA nuclease activity"/>
    <property type="evidence" value="ECO:0007669"/>
    <property type="project" value="InterPro"/>
</dbReference>
<keyword evidence="5" id="KW-0800">Toxin</keyword>
<dbReference type="SUPFAM" id="SSF88723">
    <property type="entry name" value="PIN domain-like"/>
    <property type="match status" value="1"/>
</dbReference>
<comment type="similarity">
    <text evidence="5">Belongs to the PINc/VapC protein family.</text>
</comment>
<evidence type="ECO:0000313" key="9">
    <source>
        <dbReference type="EMBL" id="VFK10750.1"/>
    </source>
</evidence>
<evidence type="ECO:0000256" key="4">
    <source>
        <dbReference type="ARBA" id="ARBA00022801"/>
    </source>
</evidence>
<evidence type="ECO:0000259" key="6">
    <source>
        <dbReference type="Pfam" id="PF01850"/>
    </source>
</evidence>
<dbReference type="AlphaFoldDB" id="A0A450W132"/>
<dbReference type="InterPro" id="IPR002716">
    <property type="entry name" value="PIN_dom"/>
</dbReference>
<evidence type="ECO:0000256" key="3">
    <source>
        <dbReference type="ARBA" id="ARBA00022723"/>
    </source>
</evidence>
<proteinExistence type="inferred from homology"/>
<dbReference type="InterPro" id="IPR029060">
    <property type="entry name" value="PIN-like_dom_sf"/>
</dbReference>
<comment type="function">
    <text evidence="5">Toxic component of a toxin-antitoxin (TA) system. An RNase.</text>
</comment>
<dbReference type="HAMAP" id="MF_00265">
    <property type="entry name" value="VapC_Nob1"/>
    <property type="match status" value="1"/>
</dbReference>
<dbReference type="GO" id="GO:0090729">
    <property type="term" value="F:toxin activity"/>
    <property type="evidence" value="ECO:0007669"/>
    <property type="project" value="UniProtKB-KW"/>
</dbReference>
<keyword evidence="4 5" id="KW-0378">Hydrolase</keyword>
<dbReference type="EC" id="3.1.-.-" evidence="5"/>
<keyword evidence="3 5" id="KW-0479">Metal-binding</keyword>
<comment type="cofactor">
    <cofactor evidence="5">
        <name>Mg(2+)</name>
        <dbReference type="ChEBI" id="CHEBI:18420"/>
    </cofactor>
</comment>
<organism evidence="9">
    <name type="scientific">Candidatus Kentrum sp. FM</name>
    <dbReference type="NCBI Taxonomy" id="2126340"/>
    <lineage>
        <taxon>Bacteria</taxon>
        <taxon>Pseudomonadati</taxon>
        <taxon>Pseudomonadota</taxon>
        <taxon>Gammaproteobacteria</taxon>
        <taxon>Candidatus Kentrum</taxon>
    </lineage>
</organism>
<dbReference type="GO" id="GO:0016787">
    <property type="term" value="F:hydrolase activity"/>
    <property type="evidence" value="ECO:0007669"/>
    <property type="project" value="UniProtKB-KW"/>
</dbReference>
<dbReference type="CDD" id="cd18692">
    <property type="entry name" value="PIN_VapC-like"/>
    <property type="match status" value="1"/>
</dbReference>
<evidence type="ECO:0000313" key="7">
    <source>
        <dbReference type="EMBL" id="VFJ55869.1"/>
    </source>
</evidence>